<proteinExistence type="predicted"/>
<name>A0A437A8P5_ARTFL</name>
<accession>A0A437A8P5</accession>
<keyword evidence="1" id="KW-1133">Transmembrane helix</keyword>
<gene>
    <name evidence="2" type="ORF">DFL_001819</name>
</gene>
<evidence type="ECO:0000256" key="1">
    <source>
        <dbReference type="SAM" id="Phobius"/>
    </source>
</evidence>
<feature type="transmembrane region" description="Helical" evidence="1">
    <location>
        <begin position="231"/>
        <end position="251"/>
    </location>
</feature>
<evidence type="ECO:0000313" key="3">
    <source>
        <dbReference type="Proteomes" id="UP000283090"/>
    </source>
</evidence>
<reference evidence="2 3" key="1">
    <citation type="submission" date="2019-01" db="EMBL/GenBank/DDBJ databases">
        <title>Intercellular communication is required for trap formation in the nematode-trapping fungus Duddingtonia flagrans.</title>
        <authorList>
            <person name="Youssar L."/>
            <person name="Wernet V."/>
            <person name="Hensel N."/>
            <person name="Hildebrandt H.-G."/>
            <person name="Fischer R."/>
        </authorList>
    </citation>
    <scope>NUCLEOTIDE SEQUENCE [LARGE SCALE GENOMIC DNA]</scope>
    <source>
        <strain evidence="2 3">CBS H-5679</strain>
    </source>
</reference>
<feature type="transmembrane region" description="Helical" evidence="1">
    <location>
        <begin position="112"/>
        <end position="132"/>
    </location>
</feature>
<comment type="caution">
    <text evidence="2">The sequence shown here is derived from an EMBL/GenBank/DDBJ whole genome shotgun (WGS) entry which is preliminary data.</text>
</comment>
<dbReference type="AlphaFoldDB" id="A0A437A8P5"/>
<dbReference type="Proteomes" id="UP000283090">
    <property type="component" value="Unassembled WGS sequence"/>
</dbReference>
<dbReference type="GeneID" id="93584130"/>
<dbReference type="RefSeq" id="XP_067493139.1">
    <property type="nucleotide sequence ID" value="XM_067630501.1"/>
</dbReference>
<keyword evidence="1" id="KW-0472">Membrane</keyword>
<evidence type="ECO:0000313" key="2">
    <source>
        <dbReference type="EMBL" id="RVD87595.1"/>
    </source>
</evidence>
<protein>
    <submittedName>
        <fullName evidence="2">Uncharacterized protein</fullName>
    </submittedName>
</protein>
<dbReference type="OrthoDB" id="3673893at2759"/>
<feature type="transmembrane region" description="Helical" evidence="1">
    <location>
        <begin position="144"/>
        <end position="164"/>
    </location>
</feature>
<keyword evidence="1" id="KW-0812">Transmembrane</keyword>
<keyword evidence="3" id="KW-1185">Reference proteome</keyword>
<organism evidence="2 3">
    <name type="scientific">Arthrobotrys flagrans</name>
    <name type="common">Nematode-trapping fungus</name>
    <name type="synonym">Trichothecium flagrans</name>
    <dbReference type="NCBI Taxonomy" id="97331"/>
    <lineage>
        <taxon>Eukaryota</taxon>
        <taxon>Fungi</taxon>
        <taxon>Dikarya</taxon>
        <taxon>Ascomycota</taxon>
        <taxon>Pezizomycotina</taxon>
        <taxon>Orbiliomycetes</taxon>
        <taxon>Orbiliales</taxon>
        <taxon>Orbiliaceae</taxon>
        <taxon>Arthrobotrys</taxon>
    </lineage>
</organism>
<sequence length="377" mass="42821">MSPIPWVSSLMVLIGEAEESRFRSSRHTILETLVAAPVAGIQSYLKTYDGVSDFSRLTYFSPYGCKEAPLRNMKLDNTIKHLRLLDNGKYAVFLIRDGNQASGHVHYSKYKYIIPLWLIFTWFCFGALIVFWHLAPFGALPSGTWVGITNIGALTGWSVIVRVIEFVMIKQRETEGNHGDVTEQDSVIFLGKRNSALVIGGNRQAVKLWTTDRLDYNDGDTSHIPNRHLQVFTRIGTLLVLLLVFTTVPNGSTTDQLTFVLLNILGQVNVFLGLHLNAKSCLDELELDAGNADKVPVKNRTQVYGFLVRHFKDWVDQSWIDKAGILPKTAAWDRWKERVKTDMLSDPKVLYDTIASEVEQEQQEHQQRQQQQANRSR</sequence>
<dbReference type="EMBL" id="SAEB01000003">
    <property type="protein sequence ID" value="RVD87595.1"/>
    <property type="molecule type" value="Genomic_DNA"/>
</dbReference>
<dbReference type="VEuPathDB" id="FungiDB:DFL_001819"/>